<dbReference type="AlphaFoldDB" id="A0A0A6Y2X6"/>
<organism evidence="1 2">
    <name type="scientific">Heyndrickxia ginsengihumi</name>
    <dbReference type="NCBI Taxonomy" id="363870"/>
    <lineage>
        <taxon>Bacteria</taxon>
        <taxon>Bacillati</taxon>
        <taxon>Bacillota</taxon>
        <taxon>Bacilli</taxon>
        <taxon>Bacillales</taxon>
        <taxon>Bacillaceae</taxon>
        <taxon>Heyndrickxia</taxon>
    </lineage>
</organism>
<dbReference type="RefSeq" id="WP_035352833.1">
    <property type="nucleotide sequence ID" value="NZ_JRUN01000003.1"/>
</dbReference>
<sequence length="77" mass="8825">MHICPRCDSKEATVISKSPKKGVWEMYQCPVCLFTWRSNEPESIANPEKYNRAFKVNPANIPHTDIVPAIPERKVVK</sequence>
<evidence type="ECO:0000313" key="1">
    <source>
        <dbReference type="EMBL" id="KHD86632.1"/>
    </source>
</evidence>
<dbReference type="EMBL" id="JRUN01000003">
    <property type="protein sequence ID" value="KHD86632.1"/>
    <property type="molecule type" value="Genomic_DNA"/>
</dbReference>
<dbReference type="InterPro" id="IPR047707">
    <property type="entry name" value="VdcD-like"/>
</dbReference>
<dbReference type="STRING" id="363870.NG54_02090"/>
<dbReference type="NCBIfam" id="NF041205">
    <property type="entry name" value="VdcD"/>
    <property type="match status" value="1"/>
</dbReference>
<accession>A0A0A6Y2X6</accession>
<dbReference type="Pfam" id="PF26358">
    <property type="entry name" value="EcdD_BsdD_detox"/>
    <property type="match status" value="1"/>
</dbReference>
<protein>
    <submittedName>
        <fullName evidence="1">Phenolic acid decarboxylase</fullName>
    </submittedName>
</protein>
<proteinExistence type="predicted"/>
<gene>
    <name evidence="1" type="ORF">NG54_02090</name>
</gene>
<evidence type="ECO:0000313" key="2">
    <source>
        <dbReference type="Proteomes" id="UP000030588"/>
    </source>
</evidence>
<dbReference type="OrthoDB" id="5877746at2"/>
<name>A0A0A6Y2X6_9BACI</name>
<reference evidence="1 2" key="1">
    <citation type="submission" date="2014-10" db="EMBL/GenBank/DDBJ databases">
        <title>Draft genome of phytase producing Bacillus ginsengihumi strain M2.11.</title>
        <authorList>
            <person name="Toymentseva A."/>
            <person name="Boulygina E.A."/>
            <person name="Kazakov S.V."/>
            <person name="Kayumov I."/>
            <person name="Suleimanova A.D."/>
            <person name="Mardanova A.M."/>
            <person name="Maria S.N."/>
            <person name="Sergey M.Y."/>
            <person name="Sharipova M.R."/>
        </authorList>
    </citation>
    <scope>NUCLEOTIDE SEQUENCE [LARGE SCALE GENOMIC DNA]</scope>
    <source>
        <strain evidence="1 2">M2.11</strain>
    </source>
</reference>
<dbReference type="Proteomes" id="UP000030588">
    <property type="component" value="Unassembled WGS sequence"/>
</dbReference>
<dbReference type="SUPFAM" id="SSF57783">
    <property type="entry name" value="Zinc beta-ribbon"/>
    <property type="match status" value="1"/>
</dbReference>
<comment type="caution">
    <text evidence="1">The sequence shown here is derived from an EMBL/GenBank/DDBJ whole genome shotgun (WGS) entry which is preliminary data.</text>
</comment>